<feature type="transmembrane region" description="Helical" evidence="6">
    <location>
        <begin position="595"/>
        <end position="616"/>
    </location>
</feature>
<evidence type="ECO:0000256" key="4">
    <source>
        <dbReference type="ARBA" id="ARBA00023136"/>
    </source>
</evidence>
<reference evidence="7 8" key="1">
    <citation type="submission" date="2022-02" db="EMBL/GenBank/DDBJ databases">
        <title>Genome sequence data of Kingella unionensis sp. nov. strain CICC 24913 (CCUG 75125).</title>
        <authorList>
            <person name="Xiao M."/>
        </authorList>
    </citation>
    <scope>NUCLEOTIDE SEQUENCE [LARGE SCALE GENOMIC DNA]</scope>
    <source>
        <strain evidence="7 8">CICC 24913</strain>
    </source>
</reference>
<comment type="subcellular location">
    <subcellularLocation>
        <location evidence="1">Membrane</location>
        <topology evidence="1">Multi-pass membrane protein</topology>
    </subcellularLocation>
</comment>
<keyword evidence="3 6" id="KW-1133">Transmembrane helix</keyword>
<dbReference type="InterPro" id="IPR023271">
    <property type="entry name" value="Aquaporin-like"/>
</dbReference>
<feature type="compositionally biased region" description="Low complexity" evidence="5">
    <location>
        <begin position="673"/>
        <end position="689"/>
    </location>
</feature>
<evidence type="ECO:0000256" key="1">
    <source>
        <dbReference type="ARBA" id="ARBA00004141"/>
    </source>
</evidence>
<gene>
    <name evidence="7" type="ORF">MB824_11465</name>
</gene>
<keyword evidence="4 6" id="KW-0472">Membrane</keyword>
<name>A0ABS9NQN2_9NEIS</name>
<dbReference type="PIRSF" id="PIRSF015380">
    <property type="entry name" value="Site-sp_rcmb"/>
    <property type="match status" value="1"/>
</dbReference>
<proteinExistence type="predicted"/>
<dbReference type="InterPro" id="IPR011385">
    <property type="entry name" value="Site-sp_rcmbase"/>
</dbReference>
<accession>A0ABS9NQN2</accession>
<dbReference type="Proteomes" id="UP001298424">
    <property type="component" value="Unassembled WGS sequence"/>
</dbReference>
<dbReference type="Pfam" id="PF10136">
    <property type="entry name" value="SpecificRecomb"/>
    <property type="match status" value="1"/>
</dbReference>
<evidence type="ECO:0000256" key="2">
    <source>
        <dbReference type="ARBA" id="ARBA00022692"/>
    </source>
</evidence>
<evidence type="ECO:0000313" key="8">
    <source>
        <dbReference type="Proteomes" id="UP001298424"/>
    </source>
</evidence>
<sequence>MNEKKLADFVALCAARNDAFGLLKALTVWLRRGKAKRAPQRVQALLSLLKKDPQLRAQTASMFCRWLGSVRLYPLFISVGIFSREGFGRELADRLYERINPSYKDPKDLRDVFAILFSDEHDGRWLTAVPIHLWASLLRLLRAAAGESERETVHRYLRQEGLYAVEMLSIWVAAEELEPDLIRLDTKLLDADSPFVALKREVAHWVEARSSNTPFDDSHLYVMLDQCRRQVEHLRKRGTGAGAGSSLGVAHLLERLEQTLNRMTLLMDVFSPEQIPPRCLLELTGTLANAAAEQHSISWLWKRSVKMLSRSITQNTSDHGEHYITRNKKEFRGLFYSAAGGGVLIALMSLFKIYLGTKIDNHFWRSIAEGLNYGIGFMLIFVLHGTVATKQPAMTASTIAAAVERNDGKRAVNQKLAQLLVDVFRSQGVAVFGNMFVAATLALLITLFYGLYHGTPLLNDAQIRYQLKAIDPAGPTLWYAAIAGVWLFCSGIISGFFDNRCDYLNLRMRLRHHPLLKRLLPQRARNWFADYWHRNYGSLVGNVCFGMLLGITGFFGHATGLPLDIRHVAFSSANVGYTVASGGLGLWVFIRSIVFVLMIGGVNLLVSFSITLWVALRSRETKIDSWWGVFAAFWQIVKERPSVLFWPQPESESPADVKDGKDGKDGGKKPDQASGAKADAPPAKADGKS</sequence>
<dbReference type="Gene3D" id="1.20.1080.10">
    <property type="entry name" value="Glycerol uptake facilitator protein"/>
    <property type="match status" value="1"/>
</dbReference>
<feature type="transmembrane region" description="Helical" evidence="6">
    <location>
        <begin position="334"/>
        <end position="355"/>
    </location>
</feature>
<comment type="caution">
    <text evidence="7">The sequence shown here is derived from an EMBL/GenBank/DDBJ whole genome shotgun (WGS) entry which is preliminary data.</text>
</comment>
<evidence type="ECO:0000313" key="7">
    <source>
        <dbReference type="EMBL" id="MCG6505104.1"/>
    </source>
</evidence>
<evidence type="ECO:0000256" key="6">
    <source>
        <dbReference type="SAM" id="Phobius"/>
    </source>
</evidence>
<dbReference type="EMBL" id="JAKOOW010000078">
    <property type="protein sequence ID" value="MCG6505104.1"/>
    <property type="molecule type" value="Genomic_DNA"/>
</dbReference>
<evidence type="ECO:0000256" key="3">
    <source>
        <dbReference type="ARBA" id="ARBA00022989"/>
    </source>
</evidence>
<feature type="transmembrane region" description="Helical" evidence="6">
    <location>
        <begin position="367"/>
        <end position="387"/>
    </location>
</feature>
<feature type="transmembrane region" description="Helical" evidence="6">
    <location>
        <begin position="568"/>
        <end position="589"/>
    </location>
</feature>
<keyword evidence="2 6" id="KW-0812">Transmembrane</keyword>
<evidence type="ECO:0000256" key="5">
    <source>
        <dbReference type="SAM" id="MobiDB-lite"/>
    </source>
</evidence>
<organism evidence="7 8">
    <name type="scientific">Kingella pumchi</name>
    <dbReference type="NCBI Taxonomy" id="2779506"/>
    <lineage>
        <taxon>Bacteria</taxon>
        <taxon>Pseudomonadati</taxon>
        <taxon>Pseudomonadota</taxon>
        <taxon>Betaproteobacteria</taxon>
        <taxon>Neisseriales</taxon>
        <taxon>Neisseriaceae</taxon>
        <taxon>Kingella</taxon>
    </lineage>
</organism>
<keyword evidence="8" id="KW-1185">Reference proteome</keyword>
<feature type="transmembrane region" description="Helical" evidence="6">
    <location>
        <begin position="536"/>
        <end position="556"/>
    </location>
</feature>
<protein>
    <submittedName>
        <fullName evidence="7">Recombinase</fullName>
    </submittedName>
</protein>
<feature type="region of interest" description="Disordered" evidence="5">
    <location>
        <begin position="647"/>
        <end position="689"/>
    </location>
</feature>
<dbReference type="RefSeq" id="WP_238748671.1">
    <property type="nucleotide sequence ID" value="NZ_JAKOOW010000078.1"/>
</dbReference>
<feature type="transmembrane region" description="Helical" evidence="6">
    <location>
        <begin position="429"/>
        <end position="452"/>
    </location>
</feature>
<feature type="transmembrane region" description="Helical" evidence="6">
    <location>
        <begin position="473"/>
        <end position="497"/>
    </location>
</feature>
<feature type="compositionally biased region" description="Basic and acidic residues" evidence="5">
    <location>
        <begin position="655"/>
        <end position="671"/>
    </location>
</feature>